<accession>A0ABR7ES67</accession>
<keyword evidence="2" id="KW-1185">Reference proteome</keyword>
<comment type="caution">
    <text evidence="1">The sequence shown here is derived from an EMBL/GenBank/DDBJ whole genome shotgun (WGS) entry which is preliminary data.</text>
</comment>
<organism evidence="1 2">
    <name type="scientific">Dorea hominis</name>
    <dbReference type="NCBI Taxonomy" id="2763040"/>
    <lineage>
        <taxon>Bacteria</taxon>
        <taxon>Bacillati</taxon>
        <taxon>Bacillota</taxon>
        <taxon>Clostridia</taxon>
        <taxon>Lachnospirales</taxon>
        <taxon>Lachnospiraceae</taxon>
        <taxon>Dorea</taxon>
    </lineage>
</organism>
<protein>
    <submittedName>
        <fullName evidence="1">Uncharacterized protein</fullName>
    </submittedName>
</protein>
<reference evidence="1 2" key="1">
    <citation type="submission" date="2020-08" db="EMBL/GenBank/DDBJ databases">
        <title>Genome public.</title>
        <authorList>
            <person name="Liu C."/>
            <person name="Sun Q."/>
        </authorList>
    </citation>
    <scope>NUCLEOTIDE SEQUENCE [LARGE SCALE GENOMIC DNA]</scope>
    <source>
        <strain evidence="1 2">NSJ-36</strain>
    </source>
</reference>
<gene>
    <name evidence="1" type="ORF">H8S07_02645</name>
</gene>
<proteinExistence type="predicted"/>
<dbReference type="Proteomes" id="UP000647235">
    <property type="component" value="Unassembled WGS sequence"/>
</dbReference>
<name>A0ABR7ES67_9FIRM</name>
<dbReference type="EMBL" id="JACOOY010000002">
    <property type="protein sequence ID" value="MBC5664187.1"/>
    <property type="molecule type" value="Genomic_DNA"/>
</dbReference>
<evidence type="ECO:0000313" key="1">
    <source>
        <dbReference type="EMBL" id="MBC5664187.1"/>
    </source>
</evidence>
<evidence type="ECO:0000313" key="2">
    <source>
        <dbReference type="Proteomes" id="UP000647235"/>
    </source>
</evidence>
<feature type="non-terminal residue" evidence="1">
    <location>
        <position position="1"/>
    </location>
</feature>
<sequence>HRPDHFRLVMLPQAEVLSDAMKRMGEFLDGYDQRKSFKIGINQMNI</sequence>